<dbReference type="InterPro" id="IPR027417">
    <property type="entry name" value="P-loop_NTPase"/>
</dbReference>
<dbReference type="EnsemblMetazoa" id="XM_016807036.2">
    <property type="protein sequence ID" value="XP_016662525.2"/>
    <property type="gene ID" value="LOC100569981"/>
</dbReference>
<dbReference type="GO" id="GO:0016887">
    <property type="term" value="F:ATP hydrolysis activity"/>
    <property type="evidence" value="ECO:0007669"/>
    <property type="project" value="InterPro"/>
</dbReference>
<dbReference type="Proteomes" id="UP000007819">
    <property type="component" value="Chromosome A1"/>
</dbReference>
<feature type="transmembrane region" description="Helical" evidence="5">
    <location>
        <begin position="386"/>
        <end position="411"/>
    </location>
</feature>
<sequence length="557" mass="62955">MGFLSGGECRRVSLAVTLLHDPKIIILDEPTVGIDPVLRHEIWQKLLEMVKEQVKTIIITTHYVEEAHLAQTVGLMRNGVLISESSPQDLLVKQNANSLEEAFLSLCSSQQFDETTQRANIFKNTNVSSNILHSDNGISFIRIGAFIKKNLAICLRDFTFIFFMILFPMLAAIIFNLAIGGNIKNVNIAIQNNEITDCQNIVVNQCIYEDNNNFTLSCAVLNGLQTLEYNLIPVKNQEEGDILVKKAESVAFIQFPQNFSTGLQQYVLGQWFSNNEFSPNTAAYANIDIGNVLVKSQVIRNLFNVFENVIINSTRACNEKFVKQSFRTTYLVGNKVETFIHSIATMFVSMIGFYFSSVISTGFMLTEKMEGFLDRSMTAGITILEVVISIMCIQTVIHIIQTISVMFVTYFVFLNPIEITNGLFAFVFIIFLTGWLGLLYGLLIVAISKSSSEAMNMVIGWNMMQIYLSGIMWPIEAQMPFMKIISEHLPLCYISRILNNIVLRGWTLGHPTVLTGIVFIIGYVFLHVIMLLYLTHIKKDACENVNEYCLAKNQYFY</sequence>
<feature type="transmembrane region" description="Helical" evidence="5">
    <location>
        <begin position="454"/>
        <end position="475"/>
    </location>
</feature>
<dbReference type="RefSeq" id="XP_016662525.2">
    <property type="nucleotide sequence ID" value="XM_016807036.2"/>
</dbReference>
<dbReference type="GO" id="GO:0016020">
    <property type="term" value="C:membrane"/>
    <property type="evidence" value="ECO:0007669"/>
    <property type="project" value="UniProtKB-SubCell"/>
</dbReference>
<evidence type="ECO:0000313" key="8">
    <source>
        <dbReference type="EnsemblMetazoa" id="XP_016662525.2"/>
    </source>
</evidence>
<evidence type="ECO:0000259" key="6">
    <source>
        <dbReference type="Pfam" id="PF00005"/>
    </source>
</evidence>
<reference evidence="8" key="2">
    <citation type="submission" date="2022-06" db="UniProtKB">
        <authorList>
            <consortium name="EnsemblMetazoa"/>
        </authorList>
    </citation>
    <scope>IDENTIFICATION</scope>
</reference>
<dbReference type="SUPFAM" id="SSF52540">
    <property type="entry name" value="P-loop containing nucleoside triphosphate hydrolases"/>
    <property type="match status" value="1"/>
</dbReference>
<feature type="domain" description="ABC transporter" evidence="6">
    <location>
        <begin position="4"/>
        <end position="31"/>
    </location>
</feature>
<protein>
    <submittedName>
        <fullName evidence="8">Uncharacterized protein</fullName>
    </submittedName>
</protein>
<feature type="transmembrane region" description="Helical" evidence="5">
    <location>
        <begin position="158"/>
        <end position="179"/>
    </location>
</feature>
<feature type="domain" description="ABC-2 type transporter transmembrane" evidence="7">
    <location>
        <begin position="159"/>
        <end position="525"/>
    </location>
</feature>
<feature type="transmembrane region" description="Helical" evidence="5">
    <location>
        <begin position="513"/>
        <end position="534"/>
    </location>
</feature>
<keyword evidence="9" id="KW-1185">Reference proteome</keyword>
<evidence type="ECO:0000256" key="2">
    <source>
        <dbReference type="ARBA" id="ARBA00022692"/>
    </source>
</evidence>
<dbReference type="GO" id="GO:0005524">
    <property type="term" value="F:ATP binding"/>
    <property type="evidence" value="ECO:0007669"/>
    <property type="project" value="InterPro"/>
</dbReference>
<keyword evidence="3 5" id="KW-1133">Transmembrane helix</keyword>
<feature type="transmembrane region" description="Helical" evidence="5">
    <location>
        <begin position="339"/>
        <end position="365"/>
    </location>
</feature>
<dbReference type="GeneID" id="100569981"/>
<keyword evidence="4 5" id="KW-0472">Membrane</keyword>
<dbReference type="GO" id="GO:0140359">
    <property type="term" value="F:ABC-type transporter activity"/>
    <property type="evidence" value="ECO:0007669"/>
    <property type="project" value="InterPro"/>
</dbReference>
<dbReference type="InterPro" id="IPR013525">
    <property type="entry name" value="ABC2_TM"/>
</dbReference>
<dbReference type="PANTHER" id="PTHR43038:SF3">
    <property type="entry name" value="ABC TRANSPORTER G FAMILY MEMBER 20 ISOFORM X1"/>
    <property type="match status" value="1"/>
</dbReference>
<dbReference type="Pfam" id="PF12698">
    <property type="entry name" value="ABC2_membrane_3"/>
    <property type="match status" value="1"/>
</dbReference>
<reference evidence="9" key="1">
    <citation type="submission" date="2010-06" db="EMBL/GenBank/DDBJ databases">
        <authorList>
            <person name="Jiang H."/>
            <person name="Abraham K."/>
            <person name="Ali S."/>
            <person name="Alsbrooks S.L."/>
            <person name="Anim B.N."/>
            <person name="Anosike U.S."/>
            <person name="Attaway T."/>
            <person name="Bandaranaike D.P."/>
            <person name="Battles P.K."/>
            <person name="Bell S.N."/>
            <person name="Bell A.V."/>
            <person name="Beltran B."/>
            <person name="Bickham C."/>
            <person name="Bustamante Y."/>
            <person name="Caleb T."/>
            <person name="Canada A."/>
            <person name="Cardenas V."/>
            <person name="Carter K."/>
            <person name="Chacko J."/>
            <person name="Chandrabose M.N."/>
            <person name="Chavez D."/>
            <person name="Chavez A."/>
            <person name="Chen L."/>
            <person name="Chu H.-S."/>
            <person name="Claassen K.J."/>
            <person name="Cockrell R."/>
            <person name="Collins M."/>
            <person name="Cooper J.A."/>
            <person name="Cree A."/>
            <person name="Curry S.M."/>
            <person name="Da Y."/>
            <person name="Dao M.D."/>
            <person name="Das B."/>
            <person name="Davila M.-L."/>
            <person name="Davy-Carroll L."/>
            <person name="Denson S."/>
            <person name="Dinh H."/>
            <person name="Ebong V.E."/>
            <person name="Edwards J.R."/>
            <person name="Egan A."/>
            <person name="El-Daye J."/>
            <person name="Escobedo L."/>
            <person name="Fernandez S."/>
            <person name="Fernando P.R."/>
            <person name="Flagg N."/>
            <person name="Forbes L.D."/>
            <person name="Fowler R.G."/>
            <person name="Fu Q."/>
            <person name="Gabisi R.A."/>
            <person name="Ganer J."/>
            <person name="Garbino Pronczuk A."/>
            <person name="Garcia R.M."/>
            <person name="Garner T."/>
            <person name="Garrett T.E."/>
            <person name="Gonzalez D.A."/>
            <person name="Hamid H."/>
            <person name="Hawkins E.S."/>
            <person name="Hirani K."/>
            <person name="Hogues M.E."/>
            <person name="Hollins B."/>
            <person name="Hsiao C.-H."/>
            <person name="Jabil R."/>
            <person name="James M.L."/>
            <person name="Jhangiani S.N."/>
            <person name="Johnson B."/>
            <person name="Johnson Q."/>
            <person name="Joshi V."/>
            <person name="Kalu J.B."/>
            <person name="Kam C."/>
            <person name="Kashfia A."/>
            <person name="Keebler J."/>
            <person name="Kisamo H."/>
            <person name="Kovar C.L."/>
            <person name="Lago L.A."/>
            <person name="Lai C.-Y."/>
            <person name="Laidlaw J."/>
            <person name="Lara F."/>
            <person name="Le T.-K."/>
            <person name="Lee S.L."/>
            <person name="Legall F.H."/>
            <person name="Lemon S.J."/>
            <person name="Lewis L.R."/>
            <person name="Li B."/>
            <person name="Liu Y."/>
            <person name="Liu Y.-S."/>
            <person name="Lopez J."/>
            <person name="Lozado R.J."/>
            <person name="Lu J."/>
            <person name="Madu R.C."/>
            <person name="Maheshwari M."/>
            <person name="Maheshwari R."/>
            <person name="Malloy K."/>
            <person name="Martinez E."/>
            <person name="Mathew T."/>
            <person name="Mercado I.C."/>
            <person name="Mercado C."/>
            <person name="Meyer B."/>
            <person name="Montgomery K."/>
            <person name="Morgan M.B."/>
            <person name="Munidasa M."/>
            <person name="Nazareth L.V."/>
            <person name="Nelson J."/>
            <person name="Ng B.M."/>
            <person name="Nguyen N.B."/>
            <person name="Nguyen P.Q."/>
            <person name="Nguyen T."/>
            <person name="Obregon M."/>
            <person name="Okwuonu G.O."/>
            <person name="Onwere C.G."/>
            <person name="Orozco G."/>
            <person name="Parra A."/>
            <person name="Patel S."/>
            <person name="Patil S."/>
            <person name="Perez A."/>
            <person name="Perez Y."/>
            <person name="Pham C."/>
            <person name="Primus E.L."/>
            <person name="Pu L.-L."/>
            <person name="Puazo M."/>
            <person name="Qin X."/>
            <person name="Quiroz J.B."/>
            <person name="Reese J."/>
            <person name="Richards S."/>
            <person name="Rives C.M."/>
            <person name="Robberts R."/>
            <person name="Ruiz S.J."/>
            <person name="Ruiz M.J."/>
            <person name="Santibanez J."/>
            <person name="Schneider B.W."/>
            <person name="Sisson I."/>
            <person name="Smith M."/>
            <person name="Sodergren E."/>
            <person name="Song X.-Z."/>
            <person name="Song B.B."/>
            <person name="Summersgill H."/>
            <person name="Thelus R."/>
            <person name="Thornton R.D."/>
            <person name="Trejos Z.Y."/>
            <person name="Usmani K."/>
            <person name="Vattathil S."/>
            <person name="Villasana D."/>
            <person name="Walker D.L."/>
            <person name="Wang S."/>
            <person name="Wang K."/>
            <person name="White C.S."/>
            <person name="Williams A.C."/>
            <person name="Williamson J."/>
            <person name="Wilson K."/>
            <person name="Woghiren I.O."/>
            <person name="Woodworth J.R."/>
            <person name="Worley K.C."/>
            <person name="Wright R.A."/>
            <person name="Wu W."/>
            <person name="Young L."/>
            <person name="Zhang L."/>
            <person name="Zhang J."/>
            <person name="Zhu Y."/>
            <person name="Muzny D.M."/>
            <person name="Weinstock G."/>
            <person name="Gibbs R.A."/>
        </authorList>
    </citation>
    <scope>NUCLEOTIDE SEQUENCE [LARGE SCALE GENOMIC DNA]</scope>
    <source>
        <strain evidence="9">LSR1</strain>
    </source>
</reference>
<dbReference type="AlphaFoldDB" id="A0A8R2D740"/>
<dbReference type="PANTHER" id="PTHR43038">
    <property type="entry name" value="ATP-BINDING CASSETTE, SUB-FAMILY H, MEMBER 1"/>
    <property type="match status" value="1"/>
</dbReference>
<evidence type="ECO:0000256" key="5">
    <source>
        <dbReference type="SAM" id="Phobius"/>
    </source>
</evidence>
<evidence type="ECO:0000256" key="1">
    <source>
        <dbReference type="ARBA" id="ARBA00004141"/>
    </source>
</evidence>
<accession>A0A8R2D740</accession>
<comment type="subcellular location">
    <subcellularLocation>
        <location evidence="1">Membrane</location>
        <topology evidence="1">Multi-pass membrane protein</topology>
    </subcellularLocation>
</comment>
<dbReference type="InterPro" id="IPR003439">
    <property type="entry name" value="ABC_transporter-like_ATP-bd"/>
</dbReference>
<evidence type="ECO:0000259" key="7">
    <source>
        <dbReference type="Pfam" id="PF12698"/>
    </source>
</evidence>
<dbReference type="OrthoDB" id="10255969at2759"/>
<name>A0A8R2D740_ACYPI</name>
<proteinExistence type="predicted"/>
<evidence type="ECO:0000256" key="3">
    <source>
        <dbReference type="ARBA" id="ARBA00022989"/>
    </source>
</evidence>
<dbReference type="Gene3D" id="3.40.50.300">
    <property type="entry name" value="P-loop containing nucleotide triphosphate hydrolases"/>
    <property type="match status" value="1"/>
</dbReference>
<feature type="transmembrane region" description="Helical" evidence="5">
    <location>
        <begin position="423"/>
        <end position="447"/>
    </location>
</feature>
<organism evidence="8 9">
    <name type="scientific">Acyrthosiphon pisum</name>
    <name type="common">Pea aphid</name>
    <dbReference type="NCBI Taxonomy" id="7029"/>
    <lineage>
        <taxon>Eukaryota</taxon>
        <taxon>Metazoa</taxon>
        <taxon>Ecdysozoa</taxon>
        <taxon>Arthropoda</taxon>
        <taxon>Hexapoda</taxon>
        <taxon>Insecta</taxon>
        <taxon>Pterygota</taxon>
        <taxon>Neoptera</taxon>
        <taxon>Paraneoptera</taxon>
        <taxon>Hemiptera</taxon>
        <taxon>Sternorrhyncha</taxon>
        <taxon>Aphidomorpha</taxon>
        <taxon>Aphidoidea</taxon>
        <taxon>Aphididae</taxon>
        <taxon>Macrosiphini</taxon>
        <taxon>Acyrthosiphon</taxon>
    </lineage>
</organism>
<dbReference type="Pfam" id="PF00005">
    <property type="entry name" value="ABC_tran"/>
    <property type="match status" value="1"/>
</dbReference>
<evidence type="ECO:0000313" key="9">
    <source>
        <dbReference type="Proteomes" id="UP000007819"/>
    </source>
</evidence>
<evidence type="ECO:0000256" key="4">
    <source>
        <dbReference type="ARBA" id="ARBA00023136"/>
    </source>
</evidence>
<keyword evidence="2 5" id="KW-0812">Transmembrane</keyword>